<comment type="caution">
    <text evidence="3">The sequence shown here is derived from an EMBL/GenBank/DDBJ whole genome shotgun (WGS) entry which is preliminary data.</text>
</comment>
<evidence type="ECO:0000313" key="3">
    <source>
        <dbReference type="EMBL" id="MBK7673833.1"/>
    </source>
</evidence>
<protein>
    <submittedName>
        <fullName evidence="3">SPOR domain-containing protein</fullName>
    </submittedName>
</protein>
<reference evidence="3 4" key="1">
    <citation type="submission" date="2020-10" db="EMBL/GenBank/DDBJ databases">
        <title>Connecting structure to function with the recovery of over 1000 high-quality activated sludge metagenome-assembled genomes encoding full-length rRNA genes using long-read sequencing.</title>
        <authorList>
            <person name="Singleton C.M."/>
            <person name="Petriglieri F."/>
            <person name="Kristensen J.M."/>
            <person name="Kirkegaard R.H."/>
            <person name="Michaelsen T.Y."/>
            <person name="Andersen M.H."/>
            <person name="Karst S.M."/>
            <person name="Dueholm M.S."/>
            <person name="Nielsen P.H."/>
            <person name="Albertsen M."/>
        </authorList>
    </citation>
    <scope>NUCLEOTIDE SEQUENCE [LARGE SCALE GENOMIC DNA]</scope>
    <source>
        <strain evidence="3">EsbW_18-Q3-R4-48_BATAC.285</strain>
    </source>
</reference>
<dbReference type="GO" id="GO:0042834">
    <property type="term" value="F:peptidoglycan binding"/>
    <property type="evidence" value="ECO:0007669"/>
    <property type="project" value="InterPro"/>
</dbReference>
<dbReference type="Proteomes" id="UP000697998">
    <property type="component" value="Unassembled WGS sequence"/>
</dbReference>
<feature type="domain" description="SPOR" evidence="2">
    <location>
        <begin position="108"/>
        <end position="176"/>
    </location>
</feature>
<dbReference type="SUPFAM" id="SSF110997">
    <property type="entry name" value="Sporulation related repeat"/>
    <property type="match status" value="1"/>
</dbReference>
<accession>A0A935PV09</accession>
<evidence type="ECO:0000256" key="1">
    <source>
        <dbReference type="SAM" id="MobiDB-lite"/>
    </source>
</evidence>
<sequence length="228" mass="24480">MRLAVFLLVLVNLLFFVWTRGYLGTPASPDARRAEQQLLADQVLVVSRGEPPGAGNTRQEAEKASDRKGADRCQSWSDLASADADQVERLLSEKFAAFKVTRRTVSENTGYWVFVPPLANKEEVSKKTAELKELGVEDYFVVQASGPNQLAISLGTYRTAEAASAGLEALRAKGVKSAKMGERTGKPALAVLEIHGPEGQAEALRQAVVSLLPKASPGGCRAKAEAMP</sequence>
<feature type="compositionally biased region" description="Basic and acidic residues" evidence="1">
    <location>
        <begin position="59"/>
        <end position="68"/>
    </location>
</feature>
<evidence type="ECO:0000259" key="2">
    <source>
        <dbReference type="Pfam" id="PF05036"/>
    </source>
</evidence>
<dbReference type="AlphaFoldDB" id="A0A935PV09"/>
<dbReference type="Pfam" id="PF05036">
    <property type="entry name" value="SPOR"/>
    <property type="match status" value="1"/>
</dbReference>
<evidence type="ECO:0000313" key="4">
    <source>
        <dbReference type="Proteomes" id="UP000697998"/>
    </source>
</evidence>
<organism evidence="3 4">
    <name type="scientific">Candidatus Accumulibacter proximus</name>
    <dbReference type="NCBI Taxonomy" id="2954385"/>
    <lineage>
        <taxon>Bacteria</taxon>
        <taxon>Pseudomonadati</taxon>
        <taxon>Pseudomonadota</taxon>
        <taxon>Betaproteobacteria</taxon>
        <taxon>Candidatus Accumulibacter</taxon>
    </lineage>
</organism>
<gene>
    <name evidence="3" type="ORF">IPJ27_03205</name>
</gene>
<proteinExistence type="predicted"/>
<name>A0A935PV09_9PROT</name>
<feature type="region of interest" description="Disordered" evidence="1">
    <location>
        <begin position="48"/>
        <end position="68"/>
    </location>
</feature>
<dbReference type="InterPro" id="IPR036680">
    <property type="entry name" value="SPOR-like_sf"/>
</dbReference>
<dbReference type="InterPro" id="IPR007730">
    <property type="entry name" value="SPOR-like_dom"/>
</dbReference>
<dbReference type="EMBL" id="JADJMH010000001">
    <property type="protein sequence ID" value="MBK7673833.1"/>
    <property type="molecule type" value="Genomic_DNA"/>
</dbReference>